<feature type="compositionally biased region" description="Polar residues" evidence="1">
    <location>
        <begin position="47"/>
        <end position="59"/>
    </location>
</feature>
<comment type="caution">
    <text evidence="2">The sequence shown here is derived from an EMBL/GenBank/DDBJ whole genome shotgun (WGS) entry which is preliminary data.</text>
</comment>
<keyword evidence="3" id="KW-1185">Reference proteome</keyword>
<evidence type="ECO:0000313" key="3">
    <source>
        <dbReference type="Proteomes" id="UP001333110"/>
    </source>
</evidence>
<evidence type="ECO:0000256" key="1">
    <source>
        <dbReference type="SAM" id="MobiDB-lite"/>
    </source>
</evidence>
<protein>
    <submittedName>
        <fullName evidence="2">Uncharacterized protein</fullName>
    </submittedName>
</protein>
<reference evidence="2 3" key="1">
    <citation type="journal article" date="2023" name="J. Hered.">
        <title>Chromosome-level genome of the wood stork (Mycteria americana) provides insight into avian chromosome evolution.</title>
        <authorList>
            <person name="Flamio R. Jr."/>
            <person name="Ramstad K.M."/>
        </authorList>
    </citation>
    <scope>NUCLEOTIDE SEQUENCE [LARGE SCALE GENOMIC DNA]</scope>
    <source>
        <strain evidence="2">JAX WOST 10</strain>
    </source>
</reference>
<dbReference type="AlphaFoldDB" id="A0AAN7MLB0"/>
<dbReference type="Proteomes" id="UP001333110">
    <property type="component" value="Unassembled WGS sequence"/>
</dbReference>
<accession>A0AAN7MLB0</accession>
<proteinExistence type="predicted"/>
<sequence>MHVGQTLGVLRLWRGQIATLDEGGALLLLDFCKAREEEEEESRKHQNCPQQGPSCTKGTSSPPCPSSQCCLWPGRARRDLPETQTALLAANGLDDGAECTLSKLADDSRLGGVALGPGGRAAVPRDLGRLERWAGRDLMQFSKGKCQGCCAADEQQHRLPRELMESPPLEMCHSPLDMVMDKRLQVALLEQGGGST</sequence>
<organism evidence="2 3">
    <name type="scientific">Mycteria americana</name>
    <name type="common">Wood stork</name>
    <dbReference type="NCBI Taxonomy" id="33587"/>
    <lineage>
        <taxon>Eukaryota</taxon>
        <taxon>Metazoa</taxon>
        <taxon>Chordata</taxon>
        <taxon>Craniata</taxon>
        <taxon>Vertebrata</taxon>
        <taxon>Euteleostomi</taxon>
        <taxon>Archelosauria</taxon>
        <taxon>Archosauria</taxon>
        <taxon>Dinosauria</taxon>
        <taxon>Saurischia</taxon>
        <taxon>Theropoda</taxon>
        <taxon>Coelurosauria</taxon>
        <taxon>Aves</taxon>
        <taxon>Neognathae</taxon>
        <taxon>Neoaves</taxon>
        <taxon>Aequornithes</taxon>
        <taxon>Ciconiiformes</taxon>
        <taxon>Ciconiidae</taxon>
        <taxon>Mycteria</taxon>
    </lineage>
</organism>
<name>A0AAN7MLB0_MYCAM</name>
<dbReference type="EMBL" id="JAUNZN010000042">
    <property type="protein sequence ID" value="KAK4806396.1"/>
    <property type="molecule type" value="Genomic_DNA"/>
</dbReference>
<evidence type="ECO:0000313" key="2">
    <source>
        <dbReference type="EMBL" id="KAK4806396.1"/>
    </source>
</evidence>
<feature type="region of interest" description="Disordered" evidence="1">
    <location>
        <begin position="40"/>
        <end position="62"/>
    </location>
</feature>
<gene>
    <name evidence="2" type="ORF">QYF61_016246</name>
</gene>